<dbReference type="InterPro" id="IPR005149">
    <property type="entry name" value="Tscrpt_reg_PadR_N"/>
</dbReference>
<protein>
    <submittedName>
        <fullName evidence="2">Helix-turn-helix transcriptional regulator</fullName>
    </submittedName>
</protein>
<comment type="caution">
    <text evidence="2">The sequence shown here is derived from an EMBL/GenBank/DDBJ whole genome shotgun (WGS) entry which is preliminary data.</text>
</comment>
<evidence type="ECO:0000313" key="2">
    <source>
        <dbReference type="EMBL" id="MDN5201954.1"/>
    </source>
</evidence>
<evidence type="ECO:0000259" key="1">
    <source>
        <dbReference type="Pfam" id="PF03551"/>
    </source>
</evidence>
<proteinExistence type="predicted"/>
<dbReference type="Pfam" id="PF03551">
    <property type="entry name" value="PadR"/>
    <property type="match status" value="1"/>
</dbReference>
<dbReference type="Gene3D" id="1.10.10.10">
    <property type="entry name" value="Winged helix-like DNA-binding domain superfamily/Winged helix DNA-binding domain"/>
    <property type="match status" value="1"/>
</dbReference>
<feature type="domain" description="Transcription regulator PadR N-terminal" evidence="1">
    <location>
        <begin position="20"/>
        <end position="90"/>
    </location>
</feature>
<evidence type="ECO:0000313" key="3">
    <source>
        <dbReference type="Proteomes" id="UP001172082"/>
    </source>
</evidence>
<keyword evidence="3" id="KW-1185">Reference proteome</keyword>
<accession>A0ABT8KMK1</accession>
<dbReference type="Proteomes" id="UP001172082">
    <property type="component" value="Unassembled WGS sequence"/>
</dbReference>
<gene>
    <name evidence="2" type="ORF">QQ008_11285</name>
</gene>
<organism evidence="2 3">
    <name type="scientific">Splendidivirga corallicola</name>
    <dbReference type="NCBI Taxonomy" id="3051826"/>
    <lineage>
        <taxon>Bacteria</taxon>
        <taxon>Pseudomonadati</taxon>
        <taxon>Bacteroidota</taxon>
        <taxon>Cytophagia</taxon>
        <taxon>Cytophagales</taxon>
        <taxon>Splendidivirgaceae</taxon>
        <taxon>Splendidivirga</taxon>
    </lineage>
</organism>
<sequence length="113" mass="12575">MKGNHIGELEELVLLAVGALYKEGAYAVAILKVIKDSTDRKLDVTAVHSVLRRLERKGFVKSSMGGATQERGGRRKRFFNLTQAGRQALDDVMAVRMALYNKIPKLIFSQLSL</sequence>
<dbReference type="SUPFAM" id="SSF46785">
    <property type="entry name" value="Winged helix' DNA-binding domain"/>
    <property type="match status" value="1"/>
</dbReference>
<dbReference type="EMBL" id="JAUJEA010000003">
    <property type="protein sequence ID" value="MDN5201954.1"/>
    <property type="molecule type" value="Genomic_DNA"/>
</dbReference>
<dbReference type="RefSeq" id="WP_346751978.1">
    <property type="nucleotide sequence ID" value="NZ_JAUJEA010000003.1"/>
</dbReference>
<dbReference type="InterPro" id="IPR036388">
    <property type="entry name" value="WH-like_DNA-bd_sf"/>
</dbReference>
<dbReference type="InterPro" id="IPR036390">
    <property type="entry name" value="WH_DNA-bd_sf"/>
</dbReference>
<reference evidence="2" key="1">
    <citation type="submission" date="2023-06" db="EMBL/GenBank/DDBJ databases">
        <title>Genomic of Parafulvivirga corallium.</title>
        <authorList>
            <person name="Wang G."/>
        </authorList>
    </citation>
    <scope>NUCLEOTIDE SEQUENCE</scope>
    <source>
        <strain evidence="2">BMA10</strain>
    </source>
</reference>
<name>A0ABT8KMK1_9BACT</name>